<feature type="region of interest" description="Disordered" evidence="1">
    <location>
        <begin position="102"/>
        <end position="142"/>
    </location>
</feature>
<evidence type="ECO:0000313" key="3">
    <source>
        <dbReference type="EMBL" id="CAK7217341.1"/>
    </source>
</evidence>
<evidence type="ECO:0000256" key="2">
    <source>
        <dbReference type="SAM" id="Phobius"/>
    </source>
</evidence>
<name>A0ABP0BDQ5_9PEZI</name>
<keyword evidence="2" id="KW-1133">Transmembrane helix</keyword>
<sequence length="201" mass="22167">MAPTGTSSTLATAVTSALIDAIASRTTSPTLTTASATTATSSPSPTTSSAAAAQTEKQKKIMYWVLFNPLSILIYCAILYGILKLAKYCLIVRPRRHRVTRNSRIQNESQRLQSIQREQEQRRYQQQNAWEPAEPVDLPSARRDADPDKAIAFETDLAEQTKQTDTKTVEMALADAQDVDSGDESTLHDCNIDYGEDVVTR</sequence>
<comment type="caution">
    <text evidence="3">The sequence shown here is derived from an EMBL/GenBank/DDBJ whole genome shotgun (WGS) entry which is preliminary data.</text>
</comment>
<dbReference type="EMBL" id="CAWUHB010000013">
    <property type="protein sequence ID" value="CAK7217341.1"/>
    <property type="molecule type" value="Genomic_DNA"/>
</dbReference>
<keyword evidence="2" id="KW-0472">Membrane</keyword>
<reference evidence="3 4" key="1">
    <citation type="submission" date="2024-01" db="EMBL/GenBank/DDBJ databases">
        <authorList>
            <person name="Allen C."/>
            <person name="Tagirdzhanova G."/>
        </authorList>
    </citation>
    <scope>NUCLEOTIDE SEQUENCE [LARGE SCALE GENOMIC DNA]</scope>
</reference>
<proteinExistence type="predicted"/>
<feature type="transmembrane region" description="Helical" evidence="2">
    <location>
        <begin position="61"/>
        <end position="83"/>
    </location>
</feature>
<protein>
    <submittedName>
        <fullName evidence="3">Uncharacterized protein</fullName>
    </submittedName>
</protein>
<gene>
    <name evidence="3" type="ORF">SCUCBS95973_003115</name>
</gene>
<feature type="region of interest" description="Disordered" evidence="1">
    <location>
        <begin position="30"/>
        <end position="51"/>
    </location>
</feature>
<accession>A0ABP0BDQ5</accession>
<evidence type="ECO:0000313" key="4">
    <source>
        <dbReference type="Proteomes" id="UP001642405"/>
    </source>
</evidence>
<dbReference type="Proteomes" id="UP001642405">
    <property type="component" value="Unassembled WGS sequence"/>
</dbReference>
<keyword evidence="2" id="KW-0812">Transmembrane</keyword>
<organism evidence="3 4">
    <name type="scientific">Sporothrix curviconia</name>
    <dbReference type="NCBI Taxonomy" id="1260050"/>
    <lineage>
        <taxon>Eukaryota</taxon>
        <taxon>Fungi</taxon>
        <taxon>Dikarya</taxon>
        <taxon>Ascomycota</taxon>
        <taxon>Pezizomycotina</taxon>
        <taxon>Sordariomycetes</taxon>
        <taxon>Sordariomycetidae</taxon>
        <taxon>Ophiostomatales</taxon>
        <taxon>Ophiostomataceae</taxon>
        <taxon>Sporothrix</taxon>
    </lineage>
</organism>
<evidence type="ECO:0000256" key="1">
    <source>
        <dbReference type="SAM" id="MobiDB-lite"/>
    </source>
</evidence>
<keyword evidence="4" id="KW-1185">Reference proteome</keyword>
<feature type="region of interest" description="Disordered" evidence="1">
    <location>
        <begin position="176"/>
        <end position="201"/>
    </location>
</feature>